<evidence type="ECO:0000313" key="8">
    <source>
        <dbReference type="EMBL" id="GMT18568.1"/>
    </source>
</evidence>
<organism evidence="8 9">
    <name type="scientific">Pristionchus fissidentatus</name>
    <dbReference type="NCBI Taxonomy" id="1538716"/>
    <lineage>
        <taxon>Eukaryota</taxon>
        <taxon>Metazoa</taxon>
        <taxon>Ecdysozoa</taxon>
        <taxon>Nematoda</taxon>
        <taxon>Chromadorea</taxon>
        <taxon>Rhabditida</taxon>
        <taxon>Rhabditina</taxon>
        <taxon>Diplogasteromorpha</taxon>
        <taxon>Diplogasteroidea</taxon>
        <taxon>Neodiplogasteridae</taxon>
        <taxon>Pristionchus</taxon>
    </lineage>
</organism>
<dbReference type="Proteomes" id="UP001432322">
    <property type="component" value="Unassembled WGS sequence"/>
</dbReference>
<evidence type="ECO:0000256" key="6">
    <source>
        <dbReference type="ARBA" id="ARBA00023136"/>
    </source>
</evidence>
<evidence type="ECO:0000256" key="7">
    <source>
        <dbReference type="SAM" id="MobiDB-lite"/>
    </source>
</evidence>
<feature type="non-terminal residue" evidence="8">
    <location>
        <position position="1"/>
    </location>
</feature>
<evidence type="ECO:0000313" key="9">
    <source>
        <dbReference type="Proteomes" id="UP001432322"/>
    </source>
</evidence>
<dbReference type="GO" id="GO:0016263">
    <property type="term" value="F:glycoprotein-N-acetylgalactosamine 3-beta-galactosyltransferase activity"/>
    <property type="evidence" value="ECO:0007669"/>
    <property type="project" value="TreeGrafter"/>
</dbReference>
<keyword evidence="4" id="KW-0735">Signal-anchor</keyword>
<evidence type="ECO:0000256" key="4">
    <source>
        <dbReference type="ARBA" id="ARBA00022968"/>
    </source>
</evidence>
<sequence length="375" mass="42185">VNLSIFKMSRIKYQSLPESRSVRSFTKLIRRSPLIQLVFGVIVGFSLSSSFRWEESVHDVADKILTVVKSHNDTHAVPDFFLRCVVMIERKTQKPTAFADALHDGWTKRCNETVFYTNSPNVAKVVKDHNVVLIDSLLGPFHWQFYKAVVDHAAKTPVSWTLVGDEMLYVLVENLRASLADMDPTRPIVVGRVMESRYPDLISSVISAFFPLINWRSISVEAGIVFSNAAINPMIRDCSSNFLDPRSTSRALFTCAQSMNVQLVDPVDEDGSHLFHDRNMKSLIGKKYPDRHEGHGHTSCCSEHAATFGGMSYKEQRVAEYANYHVRVFGHEGTSEFVPTTTVKPTTKAAPQKVEPVKKPDGKKIEQAKNVTKKV</sequence>
<keyword evidence="5" id="KW-1133">Transmembrane helix</keyword>
<evidence type="ECO:0000256" key="5">
    <source>
        <dbReference type="ARBA" id="ARBA00022989"/>
    </source>
</evidence>
<dbReference type="PANTHER" id="PTHR23033:SF8">
    <property type="entry name" value="HEXOSYLTRANSFERASE"/>
    <property type="match status" value="1"/>
</dbReference>
<dbReference type="AlphaFoldDB" id="A0AAV5VJW2"/>
<dbReference type="GO" id="GO:0016020">
    <property type="term" value="C:membrane"/>
    <property type="evidence" value="ECO:0007669"/>
    <property type="project" value="UniProtKB-SubCell"/>
</dbReference>
<reference evidence="8" key="1">
    <citation type="submission" date="2023-10" db="EMBL/GenBank/DDBJ databases">
        <title>Genome assembly of Pristionchus species.</title>
        <authorList>
            <person name="Yoshida K."/>
            <person name="Sommer R.J."/>
        </authorList>
    </citation>
    <scope>NUCLEOTIDE SEQUENCE</scope>
    <source>
        <strain evidence="8">RS5133</strain>
    </source>
</reference>
<comment type="similarity">
    <text evidence="2">Belongs to the glycosyltransferase 31 family. Beta3-Gal-T subfamily.</text>
</comment>
<feature type="region of interest" description="Disordered" evidence="7">
    <location>
        <begin position="347"/>
        <end position="375"/>
    </location>
</feature>
<dbReference type="EMBL" id="BTSY01000003">
    <property type="protein sequence ID" value="GMT18568.1"/>
    <property type="molecule type" value="Genomic_DNA"/>
</dbReference>
<proteinExistence type="inferred from homology"/>
<evidence type="ECO:0000256" key="1">
    <source>
        <dbReference type="ARBA" id="ARBA00004606"/>
    </source>
</evidence>
<feature type="compositionally biased region" description="Basic and acidic residues" evidence="7">
    <location>
        <begin position="355"/>
        <end position="367"/>
    </location>
</feature>
<evidence type="ECO:0000256" key="3">
    <source>
        <dbReference type="ARBA" id="ARBA00022692"/>
    </source>
</evidence>
<comment type="subcellular location">
    <subcellularLocation>
        <location evidence="1">Membrane</location>
        <topology evidence="1">Single-pass type II membrane protein</topology>
    </subcellularLocation>
</comment>
<accession>A0AAV5VJW2</accession>
<protein>
    <submittedName>
        <fullName evidence="8">Uncharacterized protein</fullName>
    </submittedName>
</protein>
<dbReference type="InterPro" id="IPR026050">
    <property type="entry name" value="C1GALT1/C1GALT1_chp1"/>
</dbReference>
<name>A0AAV5VJW2_9BILA</name>
<keyword evidence="9" id="KW-1185">Reference proteome</keyword>
<gene>
    <name evidence="8" type="ORF">PFISCL1PPCAC_9865</name>
</gene>
<keyword evidence="3" id="KW-0812">Transmembrane</keyword>
<dbReference type="PANTHER" id="PTHR23033">
    <property type="entry name" value="BETA1,3-GALACTOSYLTRANSFERASE"/>
    <property type="match status" value="1"/>
</dbReference>
<dbReference type="Gene3D" id="3.90.550.50">
    <property type="match status" value="1"/>
</dbReference>
<comment type="caution">
    <text evidence="8">The sequence shown here is derived from an EMBL/GenBank/DDBJ whole genome shotgun (WGS) entry which is preliminary data.</text>
</comment>
<evidence type="ECO:0000256" key="2">
    <source>
        <dbReference type="ARBA" id="ARBA00006462"/>
    </source>
</evidence>
<keyword evidence="6" id="KW-0472">Membrane</keyword>